<dbReference type="AlphaFoldDB" id="A0A1V9A580"/>
<dbReference type="STRING" id="1962155.B1813_08330"/>
<evidence type="ECO:0000313" key="2">
    <source>
        <dbReference type="Proteomes" id="UP000192591"/>
    </source>
</evidence>
<dbReference type="Proteomes" id="UP000192591">
    <property type="component" value="Unassembled WGS sequence"/>
</dbReference>
<dbReference type="RefSeq" id="WP_081191336.1">
    <property type="nucleotide sequence ID" value="NZ_MWIH01000005.1"/>
</dbReference>
<gene>
    <name evidence="1" type="ORF">B1813_08330</name>
</gene>
<evidence type="ECO:0000313" key="1">
    <source>
        <dbReference type="EMBL" id="OQO92231.1"/>
    </source>
</evidence>
<proteinExistence type="predicted"/>
<dbReference type="EMBL" id="MWIH01000005">
    <property type="protein sequence ID" value="OQO92231.1"/>
    <property type="molecule type" value="Genomic_DNA"/>
</dbReference>
<name>A0A1V9A580_SACPI</name>
<comment type="caution">
    <text evidence="1">The sequence shown here is derived from an EMBL/GenBank/DDBJ whole genome shotgun (WGS) entry which is preliminary data.</text>
</comment>
<accession>A0A1V9A580</accession>
<keyword evidence="2" id="KW-1185">Reference proteome</keyword>
<organism evidence="1 2">
    <name type="scientific">Saccharomonospora piscinae</name>
    <dbReference type="NCBI Taxonomy" id="687388"/>
    <lineage>
        <taxon>Bacteria</taxon>
        <taxon>Bacillati</taxon>
        <taxon>Actinomycetota</taxon>
        <taxon>Actinomycetes</taxon>
        <taxon>Pseudonocardiales</taxon>
        <taxon>Pseudonocardiaceae</taxon>
        <taxon>Saccharomonospora</taxon>
    </lineage>
</organism>
<sequence length="78" mass="8552">MTGVQLSDLDELIMRVITESDHPEITAVEVVPTPGRPDNHTRVRVDFADGASVYVMVGEVRRGGRATEAFTVPREVMA</sequence>
<reference evidence="1 2" key="1">
    <citation type="submission" date="2017-02" db="EMBL/GenBank/DDBJ databases">
        <title>Draft genome of Saccharomonospora sp. 154.</title>
        <authorList>
            <person name="Alonso-Carmona G.S."/>
            <person name="De La Haba R."/>
            <person name="Vera-Gargallo B."/>
            <person name="Sandoval-Trujillo A.H."/>
            <person name="Ramirez-Duran N."/>
            <person name="Ventosa A."/>
        </authorList>
    </citation>
    <scope>NUCLEOTIDE SEQUENCE [LARGE SCALE GENOMIC DNA]</scope>
    <source>
        <strain evidence="1 2">LRS4.154</strain>
    </source>
</reference>
<protein>
    <submittedName>
        <fullName evidence="1">Uncharacterized protein</fullName>
    </submittedName>
</protein>